<evidence type="ECO:0000259" key="1">
    <source>
        <dbReference type="PROSITE" id="PS51405"/>
    </source>
</evidence>
<name>A0A165YYT9_9AGAM</name>
<dbReference type="EMBL" id="KV417687">
    <property type="protein sequence ID" value="KZP10060.1"/>
    <property type="molecule type" value="Genomic_DNA"/>
</dbReference>
<dbReference type="OrthoDB" id="407298at2759"/>
<sequence length="244" mass="26640">MSLRAESFCAIFQSSHLTFPLHFPLYLPAFLHPRFLPVSPPSYLIPSVSVLFPIQALTSHSSPSARATADAFPSLPSRTPSKRPTPSSVLAWSLSIGAFILLQFTPISLSDIARHNYIEHNASLVHNNTPLEDEYAPAAINHALVDALMADGQDGLMSVVHIGAARVRRENESPALDRLHAEIARGEMVIALRVLAAPNAGIPLPWLRTWIHDETFPAGWAPSLGDTREAEGNSNLFSSMRITK</sequence>
<evidence type="ECO:0000313" key="3">
    <source>
        <dbReference type="Proteomes" id="UP000076532"/>
    </source>
</evidence>
<keyword evidence="3" id="KW-1185">Reference proteome</keyword>
<dbReference type="InterPro" id="IPR000028">
    <property type="entry name" value="Chloroperoxidase"/>
</dbReference>
<protein>
    <recommendedName>
        <fullName evidence="1">Heme haloperoxidase family profile domain-containing protein</fullName>
    </recommendedName>
</protein>
<dbReference type="GO" id="GO:0004601">
    <property type="term" value="F:peroxidase activity"/>
    <property type="evidence" value="ECO:0007669"/>
    <property type="project" value="InterPro"/>
</dbReference>
<dbReference type="AlphaFoldDB" id="A0A165YYT9"/>
<dbReference type="InterPro" id="IPR036851">
    <property type="entry name" value="Chloroperoxidase-like_sf"/>
</dbReference>
<dbReference type="Gene3D" id="1.10.489.10">
    <property type="entry name" value="Chloroperoxidase-like"/>
    <property type="match status" value="1"/>
</dbReference>
<reference evidence="2 3" key="1">
    <citation type="journal article" date="2016" name="Mol. Biol. Evol.">
        <title>Comparative Genomics of Early-Diverging Mushroom-Forming Fungi Provides Insights into the Origins of Lignocellulose Decay Capabilities.</title>
        <authorList>
            <person name="Nagy L.G."/>
            <person name="Riley R."/>
            <person name="Tritt A."/>
            <person name="Adam C."/>
            <person name="Daum C."/>
            <person name="Floudas D."/>
            <person name="Sun H."/>
            <person name="Yadav J.S."/>
            <person name="Pangilinan J."/>
            <person name="Larsson K.H."/>
            <person name="Matsuura K."/>
            <person name="Barry K."/>
            <person name="Labutti K."/>
            <person name="Kuo R."/>
            <person name="Ohm R.A."/>
            <person name="Bhattacharya S.S."/>
            <person name="Shirouzu T."/>
            <person name="Yoshinaga Y."/>
            <person name="Martin F.M."/>
            <person name="Grigoriev I.V."/>
            <person name="Hibbett D.S."/>
        </authorList>
    </citation>
    <scope>NUCLEOTIDE SEQUENCE [LARGE SCALE GENOMIC DNA]</scope>
    <source>
        <strain evidence="2 3">CBS 109695</strain>
    </source>
</reference>
<proteinExistence type="predicted"/>
<gene>
    <name evidence="2" type="ORF">FIBSPDRAFT_222529</name>
</gene>
<dbReference type="Proteomes" id="UP000076532">
    <property type="component" value="Unassembled WGS sequence"/>
</dbReference>
<organism evidence="2 3">
    <name type="scientific">Athelia psychrophila</name>
    <dbReference type="NCBI Taxonomy" id="1759441"/>
    <lineage>
        <taxon>Eukaryota</taxon>
        <taxon>Fungi</taxon>
        <taxon>Dikarya</taxon>
        <taxon>Basidiomycota</taxon>
        <taxon>Agaricomycotina</taxon>
        <taxon>Agaricomycetes</taxon>
        <taxon>Agaricomycetidae</taxon>
        <taxon>Atheliales</taxon>
        <taxon>Atheliaceae</taxon>
        <taxon>Athelia</taxon>
    </lineage>
</organism>
<dbReference type="PROSITE" id="PS51405">
    <property type="entry name" value="HEME_HALOPEROXIDASE"/>
    <property type="match status" value="1"/>
</dbReference>
<dbReference type="Pfam" id="PF01328">
    <property type="entry name" value="Peroxidase_2"/>
    <property type="match status" value="1"/>
</dbReference>
<dbReference type="STRING" id="436010.A0A165YYT9"/>
<evidence type="ECO:0000313" key="2">
    <source>
        <dbReference type="EMBL" id="KZP10060.1"/>
    </source>
</evidence>
<accession>A0A165YYT9</accession>
<feature type="domain" description="Heme haloperoxidase family profile" evidence="1">
    <location>
        <begin position="1"/>
        <end position="226"/>
    </location>
</feature>